<proteinExistence type="predicted"/>
<feature type="chain" id="PRO_5043923299" description="Secreted protein" evidence="1">
    <location>
        <begin position="23"/>
        <end position="155"/>
    </location>
</feature>
<reference evidence="2 3" key="1">
    <citation type="journal article" date="2024" name="BMC Genomics">
        <title>Genome assembly of redclaw crayfish (Cherax quadricarinatus) provides insights into its immune adaptation and hypoxia tolerance.</title>
        <authorList>
            <person name="Liu Z."/>
            <person name="Zheng J."/>
            <person name="Li H."/>
            <person name="Fang K."/>
            <person name="Wang S."/>
            <person name="He J."/>
            <person name="Zhou D."/>
            <person name="Weng S."/>
            <person name="Chi M."/>
            <person name="Gu Z."/>
            <person name="He J."/>
            <person name="Li F."/>
            <person name="Wang M."/>
        </authorList>
    </citation>
    <scope>NUCLEOTIDE SEQUENCE [LARGE SCALE GENOMIC DNA]</scope>
    <source>
        <strain evidence="2">ZL_2023a</strain>
    </source>
</reference>
<dbReference type="Proteomes" id="UP001445076">
    <property type="component" value="Unassembled WGS sequence"/>
</dbReference>
<comment type="caution">
    <text evidence="2">The sequence shown here is derived from an EMBL/GenBank/DDBJ whole genome shotgun (WGS) entry which is preliminary data.</text>
</comment>
<evidence type="ECO:0000313" key="2">
    <source>
        <dbReference type="EMBL" id="KAK8739281.1"/>
    </source>
</evidence>
<sequence>GPLDTIMKTLVILVVAAVVAAADRTERSADPSLGVVVHPLPYARQVVQYVQPRVVVRHHSVIPYRFDDDDDLFDRKKRSADPDDDNLGWTHAQTSVVYARPVVQPVVHRFVQPVVQPVVHPVVQPVVHPVVQPVVAQPYYQPGHVVLSHGYDDDK</sequence>
<evidence type="ECO:0000313" key="3">
    <source>
        <dbReference type="Proteomes" id="UP001445076"/>
    </source>
</evidence>
<keyword evidence="1" id="KW-0732">Signal</keyword>
<dbReference type="AlphaFoldDB" id="A0AAW0XJ76"/>
<feature type="signal peptide" evidence="1">
    <location>
        <begin position="1"/>
        <end position="22"/>
    </location>
</feature>
<keyword evidence="3" id="KW-1185">Reference proteome</keyword>
<organism evidence="2 3">
    <name type="scientific">Cherax quadricarinatus</name>
    <name type="common">Australian red claw crayfish</name>
    <dbReference type="NCBI Taxonomy" id="27406"/>
    <lineage>
        <taxon>Eukaryota</taxon>
        <taxon>Metazoa</taxon>
        <taxon>Ecdysozoa</taxon>
        <taxon>Arthropoda</taxon>
        <taxon>Crustacea</taxon>
        <taxon>Multicrustacea</taxon>
        <taxon>Malacostraca</taxon>
        <taxon>Eumalacostraca</taxon>
        <taxon>Eucarida</taxon>
        <taxon>Decapoda</taxon>
        <taxon>Pleocyemata</taxon>
        <taxon>Astacidea</taxon>
        <taxon>Parastacoidea</taxon>
        <taxon>Parastacidae</taxon>
        <taxon>Cherax</taxon>
    </lineage>
</organism>
<feature type="non-terminal residue" evidence="2">
    <location>
        <position position="1"/>
    </location>
</feature>
<accession>A0AAW0XJ76</accession>
<name>A0AAW0XJ76_CHEQU</name>
<evidence type="ECO:0008006" key="4">
    <source>
        <dbReference type="Google" id="ProtNLM"/>
    </source>
</evidence>
<evidence type="ECO:0000256" key="1">
    <source>
        <dbReference type="SAM" id="SignalP"/>
    </source>
</evidence>
<protein>
    <recommendedName>
        <fullName evidence="4">Secreted protein</fullName>
    </recommendedName>
</protein>
<gene>
    <name evidence="2" type="ORF">OTU49_003552</name>
</gene>
<dbReference type="EMBL" id="JARKIK010000037">
    <property type="protein sequence ID" value="KAK8739281.1"/>
    <property type="molecule type" value="Genomic_DNA"/>
</dbReference>